<keyword evidence="14 15" id="KW-0472">Membrane</keyword>
<dbReference type="Pfam" id="PF00071">
    <property type="entry name" value="Ras"/>
    <property type="match status" value="2"/>
</dbReference>
<feature type="transmembrane region" description="Helical" evidence="15">
    <location>
        <begin position="705"/>
        <end position="730"/>
    </location>
</feature>
<dbReference type="PRINTS" id="PR00449">
    <property type="entry name" value="RASTRNSFRMNG"/>
</dbReference>
<feature type="domain" description="Miro" evidence="17">
    <location>
        <begin position="443"/>
        <end position="611"/>
    </location>
</feature>
<feature type="domain" description="Miro" evidence="17">
    <location>
        <begin position="15"/>
        <end position="182"/>
    </location>
</feature>
<keyword evidence="11 15" id="KW-1133">Transmembrane helix</keyword>
<dbReference type="SMART" id="SM00174">
    <property type="entry name" value="RHO"/>
    <property type="match status" value="1"/>
</dbReference>
<dbReference type="InterPro" id="IPR013566">
    <property type="entry name" value="EF_hand_assoc_1"/>
</dbReference>
<dbReference type="InterPro" id="IPR011992">
    <property type="entry name" value="EF-hand-dom_pair"/>
</dbReference>
<keyword evidence="6" id="KW-0677">Repeat</keyword>
<dbReference type="InterPro" id="IPR020860">
    <property type="entry name" value="MIRO_dom"/>
</dbReference>
<dbReference type="PANTHER" id="PTHR46819">
    <property type="entry name" value="EF-HAND CALCIUM-BINDING DOMAIN-CONTAINING PROTEIN 7"/>
    <property type="match status" value="1"/>
</dbReference>
<evidence type="ECO:0000256" key="15">
    <source>
        <dbReference type="SAM" id="Phobius"/>
    </source>
</evidence>
<dbReference type="PANTHER" id="PTHR46819:SF1">
    <property type="entry name" value="EF-HAND CALCIUM-BINDING DOMAIN-CONTAINING PROTEIN 7"/>
    <property type="match status" value="1"/>
</dbReference>
<dbReference type="Gene3D" id="1.10.238.10">
    <property type="entry name" value="EF-hand"/>
    <property type="match status" value="2"/>
</dbReference>
<feature type="transmembrane region" description="Helical" evidence="15">
    <location>
        <begin position="332"/>
        <end position="350"/>
    </location>
</feature>
<evidence type="ECO:0000256" key="12">
    <source>
        <dbReference type="ARBA" id="ARBA00023128"/>
    </source>
</evidence>
<evidence type="ECO:0008006" key="20">
    <source>
        <dbReference type="Google" id="ProtNLM"/>
    </source>
</evidence>
<evidence type="ECO:0000259" key="16">
    <source>
        <dbReference type="PROSITE" id="PS50011"/>
    </source>
</evidence>
<dbReference type="GO" id="GO:0046872">
    <property type="term" value="F:metal ion binding"/>
    <property type="evidence" value="ECO:0007669"/>
    <property type="project" value="UniProtKB-KW"/>
</dbReference>
<evidence type="ECO:0000256" key="10">
    <source>
        <dbReference type="ARBA" id="ARBA00022837"/>
    </source>
</evidence>
<accession>A0A8J5LD00</accession>
<evidence type="ECO:0000256" key="4">
    <source>
        <dbReference type="ARBA" id="ARBA00022692"/>
    </source>
</evidence>
<gene>
    <name evidence="18" type="ORF">ZIOFF_033971</name>
</gene>
<organism evidence="18 19">
    <name type="scientific">Zingiber officinale</name>
    <name type="common">Ginger</name>
    <name type="synonym">Amomum zingiber</name>
    <dbReference type="NCBI Taxonomy" id="94328"/>
    <lineage>
        <taxon>Eukaryota</taxon>
        <taxon>Viridiplantae</taxon>
        <taxon>Streptophyta</taxon>
        <taxon>Embryophyta</taxon>
        <taxon>Tracheophyta</taxon>
        <taxon>Spermatophyta</taxon>
        <taxon>Magnoliopsida</taxon>
        <taxon>Liliopsida</taxon>
        <taxon>Zingiberales</taxon>
        <taxon>Zingiberaceae</taxon>
        <taxon>Zingiber</taxon>
    </lineage>
</organism>
<dbReference type="Gene3D" id="3.40.50.300">
    <property type="entry name" value="P-loop containing nucleotide triphosphate hydrolases"/>
    <property type="match status" value="2"/>
</dbReference>
<dbReference type="InterPro" id="IPR018247">
    <property type="entry name" value="EF_Hand_1_Ca_BS"/>
</dbReference>
<dbReference type="AlphaFoldDB" id="A0A8J5LD00"/>
<evidence type="ECO:0000259" key="17">
    <source>
        <dbReference type="PROSITE" id="PS51423"/>
    </source>
</evidence>
<dbReference type="EMBL" id="JACMSC010000009">
    <property type="protein sequence ID" value="KAG6508597.1"/>
    <property type="molecule type" value="Genomic_DNA"/>
</dbReference>
<evidence type="ECO:0000256" key="2">
    <source>
        <dbReference type="ARBA" id="ARBA00007981"/>
    </source>
</evidence>
<dbReference type="Pfam" id="PF07714">
    <property type="entry name" value="PK_Tyr_Ser-Thr"/>
    <property type="match status" value="1"/>
</dbReference>
<dbReference type="GO" id="GO:0005524">
    <property type="term" value="F:ATP binding"/>
    <property type="evidence" value="ECO:0007669"/>
    <property type="project" value="InterPro"/>
</dbReference>
<evidence type="ECO:0000256" key="8">
    <source>
        <dbReference type="ARBA" id="ARBA00022787"/>
    </source>
</evidence>
<dbReference type="InterPro" id="IPR001245">
    <property type="entry name" value="Ser-Thr/Tyr_kinase_cat_dom"/>
</dbReference>
<dbReference type="Gene3D" id="3.30.200.20">
    <property type="entry name" value="Phosphorylase Kinase, domain 1"/>
    <property type="match status" value="1"/>
</dbReference>
<dbReference type="GO" id="GO:0004672">
    <property type="term" value="F:protein kinase activity"/>
    <property type="evidence" value="ECO:0007669"/>
    <property type="project" value="InterPro"/>
</dbReference>
<protein>
    <recommendedName>
        <fullName evidence="20">Mitochondrial Rho GTPase</fullName>
    </recommendedName>
</protein>
<evidence type="ECO:0000256" key="3">
    <source>
        <dbReference type="ARBA" id="ARBA00008171"/>
    </source>
</evidence>
<sequence length="1073" mass="120546">MTCDAAAAASGGTGQASIQVVVIGDAGTGKSTLIEAIATESFVAEVPHLLPPVHLPSNSYRYSVPITVVDTSSRPEYEEKLIAECKAADIIILTYACNCRPTLDRLCTYWIPELRRLEVKVPMLVVGCKLDLRDDRLHVPLDQVMEPIMHQFREIQTCIECSALRQIQIPEVLDYAQKAVFHPTAPLFDQETDTLKPRCARALKRIFIFFDHDRDGVLNDAELNNFQVTCFNAALQSSEIMSVKRVIQDKIPEGVDDCGLTLIGFICLHVLFIERGSLETIWAVLRKFGYDNYLKLRDELLSTTLNLTPDQTVELSVEALDFLKEIFHMFDTNSVVVLFTAIWLIIYPVLQDGVLDLYDIDELFSTTPENPWSEHPYKNTAEKIGFEGYSLEGFISQWAFMTLQDPKASLANLMYLGYTGDFASAFHITRKRRLDRKKKQTRRNVFQCFVFGPKNAGKTALLKSFIGRKFSEKYSPTKSFRFATNVVDLRNGTKRTLVMREVPEQEVKNLLSNKESLAACDIAAFVYDSSDENNWKKARELLEQVASHGENTGFEVPCLVIAAKDDLDPYSLSVEDSTRVAFQMGIESPIPVSMKLRDHNVFYRIVNAAQLPHLSIPQTEDGKSRKQYLRFINQSLVFVSVLSNVDNWLQYEELPKRAHFFSAALELQLRLQDWLLFGFMQQEKTPQADYTNHKRFIIYRNGERTLAAALGGAAGAVTVVGITVIIFVYYCLLRNRSISRTSETNSSDPSLQAGQNVETAELHGTQCFTLEELNLATKNFNSINLIGYGLLGQVHKGLLQNGILVAIERRSSSPSPQFIEEVRYLSSIRHRNLVSLLGYCQENDLQMLIYEYIPNGSVSTRLYGSVQSLTGKLEFKHRLSIAIGAAKGMVHLHSLNPPLIHTNFSTMKVLLGEDLTPKVAGAGIRGLLNRIDCAASSSRTSEDDPFLDPDVCASGRFSVKSDVYSFGVFLLELVTGRDVASDRSIIHQTQNYQDGSDILKLVDNRMGSNFSPEGIKAFMWLIAWCLNSPSEERPSMRFVELELCRIHEKEMSLTTVMGEGTTTVTLGSQLFTT</sequence>
<evidence type="ECO:0000256" key="14">
    <source>
        <dbReference type="ARBA" id="ARBA00023136"/>
    </source>
</evidence>
<keyword evidence="4 15" id="KW-0812">Transmembrane</keyword>
<evidence type="ECO:0000256" key="13">
    <source>
        <dbReference type="ARBA" id="ARBA00023134"/>
    </source>
</evidence>
<evidence type="ECO:0000256" key="1">
    <source>
        <dbReference type="ARBA" id="ARBA00004200"/>
    </source>
</evidence>
<evidence type="ECO:0000313" key="19">
    <source>
        <dbReference type="Proteomes" id="UP000734854"/>
    </source>
</evidence>
<comment type="subcellular location">
    <subcellularLocation>
        <location evidence="1">Mitochondrion outer membrane</location>
        <topology evidence="1">Single-pass type IV membrane protein</topology>
    </subcellularLocation>
</comment>
<evidence type="ECO:0000256" key="5">
    <source>
        <dbReference type="ARBA" id="ARBA00022723"/>
    </source>
</evidence>
<dbReference type="Pfam" id="PF08355">
    <property type="entry name" value="EF_assoc_1"/>
    <property type="match status" value="1"/>
</dbReference>
<dbReference type="Proteomes" id="UP000734854">
    <property type="component" value="Unassembled WGS sequence"/>
</dbReference>
<dbReference type="GO" id="GO:0005525">
    <property type="term" value="F:GTP binding"/>
    <property type="evidence" value="ECO:0007669"/>
    <property type="project" value="UniProtKB-KW"/>
</dbReference>
<comment type="similarity">
    <text evidence="2">Belongs to the mitochondrial Rho GTPase family.</text>
</comment>
<dbReference type="FunFam" id="3.40.50.300:FF:000553">
    <property type="entry name" value="Mitochondrial Rho GTPase"/>
    <property type="match status" value="1"/>
</dbReference>
<proteinExistence type="inferred from homology"/>
<dbReference type="PROSITE" id="PS00018">
    <property type="entry name" value="EF_HAND_1"/>
    <property type="match status" value="1"/>
</dbReference>
<dbReference type="SUPFAM" id="SSF52540">
    <property type="entry name" value="P-loop containing nucleoside triphosphate hydrolases"/>
    <property type="match status" value="2"/>
</dbReference>
<dbReference type="PROSITE" id="PS50011">
    <property type="entry name" value="PROTEIN_KINASE_DOM"/>
    <property type="match status" value="1"/>
</dbReference>
<keyword evidence="8" id="KW-1000">Mitochondrion outer membrane</keyword>
<dbReference type="InterPro" id="IPR052266">
    <property type="entry name" value="Miro-EF-hand_domain"/>
</dbReference>
<keyword evidence="12" id="KW-0496">Mitochondrion</keyword>
<reference evidence="18 19" key="1">
    <citation type="submission" date="2020-08" db="EMBL/GenBank/DDBJ databases">
        <title>Plant Genome Project.</title>
        <authorList>
            <person name="Zhang R.-G."/>
        </authorList>
    </citation>
    <scope>NUCLEOTIDE SEQUENCE [LARGE SCALE GENOMIC DNA]</scope>
    <source>
        <tissue evidence="18">Rhizome</tissue>
    </source>
</reference>
<dbReference type="SUPFAM" id="SSF56112">
    <property type="entry name" value="Protein kinase-like (PK-like)"/>
    <property type="match status" value="1"/>
</dbReference>
<comment type="caution">
    <text evidence="18">The sequence shown here is derived from an EMBL/GenBank/DDBJ whole genome shotgun (WGS) entry which is preliminary data.</text>
</comment>
<name>A0A8J5LD00_ZINOF</name>
<keyword evidence="10" id="KW-0106">Calcium</keyword>
<dbReference type="Gene3D" id="1.10.510.10">
    <property type="entry name" value="Transferase(Phosphotransferase) domain 1"/>
    <property type="match status" value="1"/>
</dbReference>
<dbReference type="InterPro" id="IPR000719">
    <property type="entry name" value="Prot_kinase_dom"/>
</dbReference>
<keyword evidence="7" id="KW-0547">Nucleotide-binding</keyword>
<comment type="similarity">
    <text evidence="3">Belongs to the protein kinase superfamily. TKL Ser/Thr protein kinase family. ROCO subfamily.</text>
</comment>
<evidence type="ECO:0000256" key="7">
    <source>
        <dbReference type="ARBA" id="ARBA00022741"/>
    </source>
</evidence>
<dbReference type="SMART" id="SM00175">
    <property type="entry name" value="RAB"/>
    <property type="match status" value="1"/>
</dbReference>
<evidence type="ECO:0000256" key="9">
    <source>
        <dbReference type="ARBA" id="ARBA00022801"/>
    </source>
</evidence>
<dbReference type="GO" id="GO:0003924">
    <property type="term" value="F:GTPase activity"/>
    <property type="evidence" value="ECO:0007669"/>
    <property type="project" value="InterPro"/>
</dbReference>
<feature type="domain" description="Protein kinase" evidence="16">
    <location>
        <begin position="780"/>
        <end position="1050"/>
    </location>
</feature>
<dbReference type="Pfam" id="PF08356">
    <property type="entry name" value="EF_assoc_2"/>
    <property type="match status" value="1"/>
</dbReference>
<keyword evidence="9" id="KW-0378">Hydrolase</keyword>
<evidence type="ECO:0000256" key="11">
    <source>
        <dbReference type="ARBA" id="ARBA00022989"/>
    </source>
</evidence>
<dbReference type="FunFam" id="1.10.238.10:FF:000011">
    <property type="entry name" value="Mitochondrial Rho GTPase"/>
    <property type="match status" value="1"/>
</dbReference>
<dbReference type="InterPro" id="IPR011009">
    <property type="entry name" value="Kinase-like_dom_sf"/>
</dbReference>
<dbReference type="CDD" id="cd01892">
    <property type="entry name" value="Miro2"/>
    <property type="match status" value="1"/>
</dbReference>
<feature type="transmembrane region" description="Helical" evidence="15">
    <location>
        <begin position="410"/>
        <end position="429"/>
    </location>
</feature>
<dbReference type="PROSITE" id="PS51423">
    <property type="entry name" value="MIRO"/>
    <property type="match status" value="2"/>
</dbReference>
<dbReference type="GO" id="GO:0005741">
    <property type="term" value="C:mitochondrial outer membrane"/>
    <property type="evidence" value="ECO:0007669"/>
    <property type="project" value="UniProtKB-SubCell"/>
</dbReference>
<keyword evidence="19" id="KW-1185">Reference proteome</keyword>
<evidence type="ECO:0000313" key="18">
    <source>
        <dbReference type="EMBL" id="KAG6508597.1"/>
    </source>
</evidence>
<keyword evidence="13" id="KW-0342">GTP-binding</keyword>
<keyword evidence="5" id="KW-0479">Metal-binding</keyword>
<dbReference type="SUPFAM" id="SSF47473">
    <property type="entry name" value="EF-hand"/>
    <property type="match status" value="1"/>
</dbReference>
<dbReference type="InterPro" id="IPR001806">
    <property type="entry name" value="Small_GTPase"/>
</dbReference>
<dbReference type="InterPro" id="IPR013567">
    <property type="entry name" value="EF_hand_assoc_2"/>
</dbReference>
<dbReference type="InterPro" id="IPR027417">
    <property type="entry name" value="P-loop_NTPase"/>
</dbReference>
<evidence type="ECO:0000256" key="6">
    <source>
        <dbReference type="ARBA" id="ARBA00022737"/>
    </source>
</evidence>